<evidence type="ECO:0000256" key="4">
    <source>
        <dbReference type="ARBA" id="ARBA00022741"/>
    </source>
</evidence>
<dbReference type="NCBIfam" id="TIGR01536">
    <property type="entry name" value="asn_synth_AEB"/>
    <property type="match status" value="1"/>
</dbReference>
<evidence type="ECO:0000313" key="9">
    <source>
        <dbReference type="EMBL" id="MFC6036552.1"/>
    </source>
</evidence>
<comment type="similarity">
    <text evidence="2">Belongs to the asparagine synthetase family.</text>
</comment>
<evidence type="ECO:0000256" key="1">
    <source>
        <dbReference type="ARBA" id="ARBA00005187"/>
    </source>
</evidence>
<dbReference type="PIRSF" id="PIRSF001589">
    <property type="entry name" value="Asn_synthetase_glu-h"/>
    <property type="match status" value="1"/>
</dbReference>
<organism evidence="9 10">
    <name type="scientific">Hyphococcus aureus</name>
    <dbReference type="NCBI Taxonomy" id="2666033"/>
    <lineage>
        <taxon>Bacteria</taxon>
        <taxon>Pseudomonadati</taxon>
        <taxon>Pseudomonadota</taxon>
        <taxon>Alphaproteobacteria</taxon>
        <taxon>Parvularculales</taxon>
        <taxon>Parvularculaceae</taxon>
        <taxon>Hyphococcus</taxon>
    </lineage>
</organism>
<dbReference type="Pfam" id="PF13537">
    <property type="entry name" value="GATase_7"/>
    <property type="match status" value="1"/>
</dbReference>
<feature type="domain" description="Glutamine amidotransferase type-2" evidence="8">
    <location>
        <begin position="2"/>
        <end position="212"/>
    </location>
</feature>
<dbReference type="CDD" id="cd00712">
    <property type="entry name" value="AsnB"/>
    <property type="match status" value="1"/>
</dbReference>
<dbReference type="EMBL" id="JBHPON010000002">
    <property type="protein sequence ID" value="MFC6036552.1"/>
    <property type="molecule type" value="Genomic_DNA"/>
</dbReference>
<protein>
    <recommendedName>
        <fullName evidence="3">asparagine synthase (glutamine-hydrolyzing)</fullName>
        <ecNumber evidence="3">6.3.5.4</ecNumber>
    </recommendedName>
</protein>
<dbReference type="InterPro" id="IPR014729">
    <property type="entry name" value="Rossmann-like_a/b/a_fold"/>
</dbReference>
<evidence type="ECO:0000256" key="5">
    <source>
        <dbReference type="ARBA" id="ARBA00022840"/>
    </source>
</evidence>
<keyword evidence="6" id="KW-0315">Glutamine amidotransferase</keyword>
<dbReference type="Gene3D" id="3.60.20.10">
    <property type="entry name" value="Glutamine Phosphoribosylpyrophosphate, subunit 1, domain 1"/>
    <property type="match status" value="1"/>
</dbReference>
<dbReference type="InterPro" id="IPR033738">
    <property type="entry name" value="AsnB_N"/>
</dbReference>
<keyword evidence="9" id="KW-0436">Ligase</keyword>
<sequence>MCGIAGIFDLNGVRDIDRDALKRMTDALVHRGPDGEGFYFAPGVGLGHRRLAIIDRAGGVQPFHTQSGDILTYNGEIYNFEALTARMRDKVSLKTRSDTEVLAEGLSQKGADFLHELRGMFAFGFYEAGAQRLTLARDRLGERPLYYAETSDGFLLFASEIGSIAASGLIDLSLDPRAVAEYFHYGYVPDPKAIYRGVNKVPPGSWIAFERGKSPRQERYWRPVFTNGQALAYEEAVEMLRARVDDAVKAQMVSDVPLGAFLSGGVDSASIVSAMSQGGGAITACTTGFDESAYDERAAAREIAAKFGAVHYEEQARADSTALIDRVAAAMGEPFADASALPSFQVAEIARRHVTVALTGDGGDEIFAGYRRYPFFLSEEKLRCMTPAPLRAALFGPLGALYPKLDWAPRALRAKTTFQALARSSAQGYANAVAINLPSRIDALLNADFKRTLGGYRPSSLIEDAMESSGAEDPLSRAQYADLMTWLPGRMLVKVDRTCMAHGLEARPPLLDHNIVEWAGAIPADYKLQYGQGKRILKDAFVSRLGADYVARKKQGFAPPLRQWMRREHDNPALRLNASQYWRESGLFNESAVDAMIRDHRSGRSDCAQELWSMIMFDAFLRVNRP</sequence>
<accession>A0ABW1L0X4</accession>
<comment type="catalytic activity">
    <reaction evidence="7">
        <text>L-aspartate + L-glutamine + ATP + H2O = L-asparagine + L-glutamate + AMP + diphosphate + H(+)</text>
        <dbReference type="Rhea" id="RHEA:12228"/>
        <dbReference type="ChEBI" id="CHEBI:15377"/>
        <dbReference type="ChEBI" id="CHEBI:15378"/>
        <dbReference type="ChEBI" id="CHEBI:29985"/>
        <dbReference type="ChEBI" id="CHEBI:29991"/>
        <dbReference type="ChEBI" id="CHEBI:30616"/>
        <dbReference type="ChEBI" id="CHEBI:33019"/>
        <dbReference type="ChEBI" id="CHEBI:58048"/>
        <dbReference type="ChEBI" id="CHEBI:58359"/>
        <dbReference type="ChEBI" id="CHEBI:456215"/>
        <dbReference type="EC" id="6.3.5.4"/>
    </reaction>
</comment>
<dbReference type="EC" id="6.3.5.4" evidence="3"/>
<comment type="pathway">
    <text evidence="1">Amino-acid biosynthesis; L-asparagine biosynthesis; L-asparagine from L-aspartate (L-Gln route): step 1/1.</text>
</comment>
<dbReference type="InterPro" id="IPR051786">
    <property type="entry name" value="ASN_synthetase/amidase"/>
</dbReference>
<dbReference type="CDD" id="cd01991">
    <property type="entry name" value="Asn_synthase_B_C"/>
    <property type="match status" value="1"/>
</dbReference>
<dbReference type="PANTHER" id="PTHR43284">
    <property type="entry name" value="ASPARAGINE SYNTHETASE (GLUTAMINE-HYDROLYZING)"/>
    <property type="match status" value="1"/>
</dbReference>
<evidence type="ECO:0000259" key="8">
    <source>
        <dbReference type="PROSITE" id="PS51278"/>
    </source>
</evidence>
<evidence type="ECO:0000256" key="6">
    <source>
        <dbReference type="ARBA" id="ARBA00022962"/>
    </source>
</evidence>
<dbReference type="Gene3D" id="3.40.50.620">
    <property type="entry name" value="HUPs"/>
    <property type="match status" value="1"/>
</dbReference>
<dbReference type="InterPro" id="IPR001962">
    <property type="entry name" value="Asn_synthase"/>
</dbReference>
<comment type="caution">
    <text evidence="9">The sequence shown here is derived from an EMBL/GenBank/DDBJ whole genome shotgun (WGS) entry which is preliminary data.</text>
</comment>
<dbReference type="SUPFAM" id="SSF52402">
    <property type="entry name" value="Adenine nucleotide alpha hydrolases-like"/>
    <property type="match status" value="1"/>
</dbReference>
<keyword evidence="10" id="KW-1185">Reference proteome</keyword>
<keyword evidence="5" id="KW-0067">ATP-binding</keyword>
<evidence type="ECO:0000256" key="7">
    <source>
        <dbReference type="ARBA" id="ARBA00048741"/>
    </source>
</evidence>
<dbReference type="Pfam" id="PF00733">
    <property type="entry name" value="Asn_synthase"/>
    <property type="match status" value="1"/>
</dbReference>
<evidence type="ECO:0000313" key="10">
    <source>
        <dbReference type="Proteomes" id="UP001596116"/>
    </source>
</evidence>
<evidence type="ECO:0000256" key="2">
    <source>
        <dbReference type="ARBA" id="ARBA00005752"/>
    </source>
</evidence>
<dbReference type="Proteomes" id="UP001596116">
    <property type="component" value="Unassembled WGS sequence"/>
</dbReference>
<gene>
    <name evidence="9" type="primary">asnB</name>
    <name evidence="9" type="ORF">ACFMB1_13425</name>
</gene>
<dbReference type="PANTHER" id="PTHR43284:SF1">
    <property type="entry name" value="ASPARAGINE SYNTHETASE"/>
    <property type="match status" value="1"/>
</dbReference>
<dbReference type="InterPro" id="IPR017932">
    <property type="entry name" value="GATase_2_dom"/>
</dbReference>
<dbReference type="InterPro" id="IPR006426">
    <property type="entry name" value="Asn_synth_AEB"/>
</dbReference>
<reference evidence="9 10" key="1">
    <citation type="submission" date="2024-09" db="EMBL/GenBank/DDBJ databases">
        <authorList>
            <person name="Zhang Z.-H."/>
        </authorList>
    </citation>
    <scope>NUCLEOTIDE SEQUENCE [LARGE SCALE GENOMIC DNA]</scope>
    <source>
        <strain evidence="9 10">HHTR114</strain>
    </source>
</reference>
<dbReference type="InterPro" id="IPR029055">
    <property type="entry name" value="Ntn_hydrolases_N"/>
</dbReference>
<dbReference type="SUPFAM" id="SSF56235">
    <property type="entry name" value="N-terminal nucleophile aminohydrolases (Ntn hydrolases)"/>
    <property type="match status" value="1"/>
</dbReference>
<dbReference type="RefSeq" id="WP_379882207.1">
    <property type="nucleotide sequence ID" value="NZ_JBHPON010000002.1"/>
</dbReference>
<dbReference type="GO" id="GO:0004066">
    <property type="term" value="F:asparagine synthase (glutamine-hydrolyzing) activity"/>
    <property type="evidence" value="ECO:0007669"/>
    <property type="project" value="UniProtKB-EC"/>
</dbReference>
<evidence type="ECO:0000256" key="3">
    <source>
        <dbReference type="ARBA" id="ARBA00012737"/>
    </source>
</evidence>
<name>A0ABW1L0X4_9PROT</name>
<proteinExistence type="inferred from homology"/>
<dbReference type="PROSITE" id="PS51278">
    <property type="entry name" value="GATASE_TYPE_2"/>
    <property type="match status" value="1"/>
</dbReference>
<keyword evidence="4" id="KW-0547">Nucleotide-binding</keyword>